<protein>
    <submittedName>
        <fullName evidence="2">Uncharacterized protein</fullName>
    </submittedName>
</protein>
<gene>
    <name evidence="2" type="ORF">NMY3_03666</name>
</gene>
<proteinExistence type="predicted"/>
<evidence type="ECO:0000313" key="2">
    <source>
        <dbReference type="EMBL" id="ALI37848.1"/>
    </source>
</evidence>
<dbReference type="EMBL" id="CP012850">
    <property type="protein sequence ID" value="ALI37848.1"/>
    <property type="molecule type" value="Genomic_DNA"/>
</dbReference>
<sequence length="120" mass="13085">MLIHLNQMKYPTITLGILGILSVISLTLMTLPSNSVEARHCYVMHNPYPGLPDEIRCLADEISLSLPSDFCPECSELNPQPLPPVINLMINPSELDSTQTLKITNVGNGTTLVNVVNATN</sequence>
<dbReference type="Proteomes" id="UP000058925">
    <property type="component" value="Chromosome"/>
</dbReference>
<dbReference type="AlphaFoldDB" id="A0A654M276"/>
<reference evidence="3" key="1">
    <citation type="submission" date="2015-10" db="EMBL/GenBank/DDBJ databases">
        <title>Niche specialization of a soil ammonia-oxidizing archaeon, Candidatus Nitrosocosmicus oleophilus.</title>
        <authorList>
            <person name="Jung M.-Y."/>
            <person name="Rhee S.-K."/>
        </authorList>
    </citation>
    <scope>NUCLEOTIDE SEQUENCE [LARGE SCALE GENOMIC DNA]</scope>
    <source>
        <strain evidence="3">MY3</strain>
    </source>
</reference>
<accession>A0A654M276</accession>
<feature type="transmembrane region" description="Helical" evidence="1">
    <location>
        <begin position="12"/>
        <end position="31"/>
    </location>
</feature>
<keyword evidence="1" id="KW-0812">Transmembrane</keyword>
<organism evidence="2 3">
    <name type="scientific">Candidatus Nitrosocosmicus oleophilus</name>
    <dbReference type="NCBI Taxonomy" id="1353260"/>
    <lineage>
        <taxon>Archaea</taxon>
        <taxon>Nitrososphaerota</taxon>
        <taxon>Nitrososphaeria</taxon>
        <taxon>Nitrososphaerales</taxon>
        <taxon>Nitrososphaeraceae</taxon>
        <taxon>Candidatus Nitrosocosmicus</taxon>
    </lineage>
</organism>
<keyword evidence="3" id="KW-1185">Reference proteome</keyword>
<evidence type="ECO:0000313" key="3">
    <source>
        <dbReference type="Proteomes" id="UP000058925"/>
    </source>
</evidence>
<keyword evidence="1" id="KW-0472">Membrane</keyword>
<name>A0A654M276_9ARCH</name>
<keyword evidence="1" id="KW-1133">Transmembrane helix</keyword>
<evidence type="ECO:0000256" key="1">
    <source>
        <dbReference type="SAM" id="Phobius"/>
    </source>
</evidence>
<dbReference type="KEGG" id="taa:NMY3_03666"/>